<evidence type="ECO:0000313" key="3">
    <source>
        <dbReference type="Proteomes" id="UP000314294"/>
    </source>
</evidence>
<gene>
    <name evidence="2" type="ORF">EYF80_066498</name>
</gene>
<dbReference type="EMBL" id="SRLO01018677">
    <property type="protein sequence ID" value="TNN23383.1"/>
    <property type="molecule type" value="Genomic_DNA"/>
</dbReference>
<organism evidence="2 3">
    <name type="scientific">Liparis tanakae</name>
    <name type="common">Tanaka's snailfish</name>
    <dbReference type="NCBI Taxonomy" id="230148"/>
    <lineage>
        <taxon>Eukaryota</taxon>
        <taxon>Metazoa</taxon>
        <taxon>Chordata</taxon>
        <taxon>Craniata</taxon>
        <taxon>Vertebrata</taxon>
        <taxon>Euteleostomi</taxon>
        <taxon>Actinopterygii</taxon>
        <taxon>Neopterygii</taxon>
        <taxon>Teleostei</taxon>
        <taxon>Neoteleostei</taxon>
        <taxon>Acanthomorphata</taxon>
        <taxon>Eupercaria</taxon>
        <taxon>Perciformes</taxon>
        <taxon>Cottioidei</taxon>
        <taxon>Cottales</taxon>
        <taxon>Liparidae</taxon>
        <taxon>Liparis</taxon>
    </lineage>
</organism>
<name>A0A4Z2E3V6_9TELE</name>
<proteinExistence type="predicted"/>
<evidence type="ECO:0000313" key="2">
    <source>
        <dbReference type="EMBL" id="TNN23383.1"/>
    </source>
</evidence>
<feature type="region of interest" description="Disordered" evidence="1">
    <location>
        <begin position="1"/>
        <end position="44"/>
    </location>
</feature>
<reference evidence="2 3" key="1">
    <citation type="submission" date="2019-03" db="EMBL/GenBank/DDBJ databases">
        <title>First draft genome of Liparis tanakae, snailfish: a comprehensive survey of snailfish specific genes.</title>
        <authorList>
            <person name="Kim W."/>
            <person name="Song I."/>
            <person name="Jeong J.-H."/>
            <person name="Kim D."/>
            <person name="Kim S."/>
            <person name="Ryu S."/>
            <person name="Song J.Y."/>
            <person name="Lee S.K."/>
        </authorList>
    </citation>
    <scope>NUCLEOTIDE SEQUENCE [LARGE SCALE GENOMIC DNA]</scope>
    <source>
        <tissue evidence="2">Muscle</tissue>
    </source>
</reference>
<evidence type="ECO:0000256" key="1">
    <source>
        <dbReference type="SAM" id="MobiDB-lite"/>
    </source>
</evidence>
<accession>A0A4Z2E3V6</accession>
<keyword evidence="3" id="KW-1185">Reference proteome</keyword>
<dbReference type="Proteomes" id="UP000314294">
    <property type="component" value="Unassembled WGS sequence"/>
</dbReference>
<protein>
    <submittedName>
        <fullName evidence="2">Uncharacterized protein</fullName>
    </submittedName>
</protein>
<sequence>MEDMLQHATDGPGAQIQEPSEQVQGPQPMDLTEEDLREQRSEVNWAEEEEERLRRVDEVALNTTTYPVLYDTCWFTL</sequence>
<dbReference type="AlphaFoldDB" id="A0A4Z2E3V6"/>
<comment type="caution">
    <text evidence="2">The sequence shown here is derived from an EMBL/GenBank/DDBJ whole genome shotgun (WGS) entry which is preliminary data.</text>
</comment>